<feature type="domain" description="Flavodoxin-like" evidence="1">
    <location>
        <begin position="6"/>
        <end position="132"/>
    </location>
</feature>
<dbReference type="Gene3D" id="3.40.50.360">
    <property type="match status" value="1"/>
</dbReference>
<evidence type="ECO:0000313" key="3">
    <source>
        <dbReference type="Proteomes" id="UP000245080"/>
    </source>
</evidence>
<evidence type="ECO:0000313" key="2">
    <source>
        <dbReference type="EMBL" id="PWF99480.1"/>
    </source>
</evidence>
<comment type="caution">
    <text evidence="2">The sequence shown here is derived from an EMBL/GenBank/DDBJ whole genome shotgun (WGS) entry which is preliminary data.</text>
</comment>
<dbReference type="GO" id="GO:0016651">
    <property type="term" value="F:oxidoreductase activity, acting on NAD(P)H"/>
    <property type="evidence" value="ECO:0007669"/>
    <property type="project" value="UniProtKB-ARBA"/>
</dbReference>
<keyword evidence="3" id="KW-1185">Reference proteome</keyword>
<dbReference type="GO" id="GO:0010181">
    <property type="term" value="F:FMN binding"/>
    <property type="evidence" value="ECO:0007669"/>
    <property type="project" value="InterPro"/>
</dbReference>
<dbReference type="OrthoDB" id="9806505at2"/>
<dbReference type="Proteomes" id="UP000245080">
    <property type="component" value="Unassembled WGS sequence"/>
</dbReference>
<sequence>MAAPFICYFTYTGNSKKIAETVQAYIGGNTVEIRATTPYSSNYQTTVKQAQQEHNDLSYPAITIPAINWASFNNLILVFPNWYDSIPRPVATFFKQADLKGKNVICLVSNSSSGTGDCITDLHDVNDESETIDGISVSDPSWTGYVDVVKSDLN</sequence>
<dbReference type="InterPro" id="IPR008254">
    <property type="entry name" value="Flavodoxin/NO_synth"/>
</dbReference>
<dbReference type="RefSeq" id="WP_109250938.1">
    <property type="nucleotide sequence ID" value="NZ_QCXQ01000006.1"/>
</dbReference>
<reference evidence="2 3" key="1">
    <citation type="journal article" date="2018" name="Int. J. Syst. Evol. Microbiol.">
        <title>Lactobacillus bambusae sp. nov., isolated from a traditional fermented Ma-bamboo shoots of Taiwan.</title>
        <authorList>
            <person name="Wang L.-T."/>
        </authorList>
    </citation>
    <scope>NUCLEOTIDE SEQUENCE [LARGE SCALE GENOMIC DNA]</scope>
    <source>
        <strain evidence="2 3">BS-W1</strain>
    </source>
</reference>
<protein>
    <recommendedName>
        <fullName evidence="1">Flavodoxin-like domain-containing protein</fullName>
    </recommendedName>
</protein>
<proteinExistence type="predicted"/>
<gene>
    <name evidence="2" type="ORF">DCM90_08510</name>
</gene>
<name>A0A2V1MWL3_9LACO</name>
<dbReference type="PANTHER" id="PTHR39201">
    <property type="entry name" value="EXPORTED PROTEIN-RELATED"/>
    <property type="match status" value="1"/>
</dbReference>
<dbReference type="Pfam" id="PF12682">
    <property type="entry name" value="Flavodoxin_4"/>
    <property type="match status" value="1"/>
</dbReference>
<dbReference type="PANTHER" id="PTHR39201:SF1">
    <property type="entry name" value="FLAVODOXIN-LIKE DOMAIN-CONTAINING PROTEIN"/>
    <property type="match status" value="1"/>
</dbReference>
<accession>A0A2V1MWL3</accession>
<evidence type="ECO:0000259" key="1">
    <source>
        <dbReference type="Pfam" id="PF12682"/>
    </source>
</evidence>
<organism evidence="2 3">
    <name type="scientific">Levilactobacillus bambusae</name>
    <dbReference type="NCBI Taxonomy" id="2024736"/>
    <lineage>
        <taxon>Bacteria</taxon>
        <taxon>Bacillati</taxon>
        <taxon>Bacillota</taxon>
        <taxon>Bacilli</taxon>
        <taxon>Lactobacillales</taxon>
        <taxon>Lactobacillaceae</taxon>
        <taxon>Levilactobacillus</taxon>
    </lineage>
</organism>
<dbReference type="EMBL" id="QCXQ01000006">
    <property type="protein sequence ID" value="PWF99480.1"/>
    <property type="molecule type" value="Genomic_DNA"/>
</dbReference>
<dbReference type="AlphaFoldDB" id="A0A2V1MWL3"/>
<dbReference type="InterPro" id="IPR029039">
    <property type="entry name" value="Flavoprotein-like_sf"/>
</dbReference>
<dbReference type="SUPFAM" id="SSF52218">
    <property type="entry name" value="Flavoproteins"/>
    <property type="match status" value="1"/>
</dbReference>